<dbReference type="AlphaFoldDB" id="A0A5J5IVS4"/>
<keyword evidence="2" id="KW-0472">Membrane</keyword>
<dbReference type="Proteomes" id="UP000327039">
    <property type="component" value="Unassembled WGS sequence"/>
</dbReference>
<keyword evidence="4" id="KW-1185">Reference proteome</keyword>
<feature type="region of interest" description="Disordered" evidence="1">
    <location>
        <begin position="37"/>
        <end position="73"/>
    </location>
</feature>
<protein>
    <submittedName>
        <fullName evidence="3">Uncharacterized protein</fullName>
    </submittedName>
</protein>
<name>A0A5J5IVS4_9MICO</name>
<reference evidence="4" key="1">
    <citation type="submission" date="2019-09" db="EMBL/GenBank/DDBJ databases">
        <title>Mumia zhuanghuii sp. nov. isolated from the intestinal contents of plateau pika (Ochotona curzoniae) in the Qinghai-Tibet plateau of China.</title>
        <authorList>
            <person name="Tian Z."/>
        </authorList>
    </citation>
    <scope>NUCLEOTIDE SEQUENCE [LARGE SCALE GENOMIC DNA]</scope>
    <source>
        <strain evidence="4">DSM 25564</strain>
    </source>
</reference>
<gene>
    <name evidence="3" type="ORF">F6B42_02400</name>
</gene>
<sequence length="253" mass="26890">MDAVRPRRTPWLLWIVAGIALIAAVVAVFVLTRGDDGTPGADPPSSTAAPSTPPPTPTPTPTPTNAPPVGASEVVMSGTGFSIDAADGSPIFEFAWRDAAEPAVEALTEAFGTAPELSVHPGDGTHFPDYTQYDWRGFTLYDMVVTADGKARSEYATPTWASIRTNEIAGIPIVAEFGLAIGSTVDAVRGMGPDEESDLTERGDGYIFAFDIDRTVMFSEGSPVDQLVYSVFADTDEPGAEVVEIRYRPYSLL</sequence>
<dbReference type="OrthoDB" id="5125229at2"/>
<organism evidence="3 4">
    <name type="scientific">Microbacterium radiodurans</name>
    <dbReference type="NCBI Taxonomy" id="661398"/>
    <lineage>
        <taxon>Bacteria</taxon>
        <taxon>Bacillati</taxon>
        <taxon>Actinomycetota</taxon>
        <taxon>Actinomycetes</taxon>
        <taxon>Micrococcales</taxon>
        <taxon>Microbacteriaceae</taxon>
        <taxon>Microbacterium</taxon>
    </lineage>
</organism>
<dbReference type="EMBL" id="VYRZ01000001">
    <property type="protein sequence ID" value="KAA9089356.1"/>
    <property type="molecule type" value="Genomic_DNA"/>
</dbReference>
<evidence type="ECO:0000256" key="1">
    <source>
        <dbReference type="SAM" id="MobiDB-lite"/>
    </source>
</evidence>
<feature type="transmembrane region" description="Helical" evidence="2">
    <location>
        <begin position="12"/>
        <end position="31"/>
    </location>
</feature>
<dbReference type="RefSeq" id="WP_150417988.1">
    <property type="nucleotide sequence ID" value="NZ_VYRZ01000001.1"/>
</dbReference>
<keyword evidence="2" id="KW-0812">Transmembrane</keyword>
<accession>A0A5J5IVS4</accession>
<comment type="caution">
    <text evidence="3">The sequence shown here is derived from an EMBL/GenBank/DDBJ whole genome shotgun (WGS) entry which is preliminary data.</text>
</comment>
<evidence type="ECO:0000313" key="3">
    <source>
        <dbReference type="EMBL" id="KAA9089356.1"/>
    </source>
</evidence>
<evidence type="ECO:0000256" key="2">
    <source>
        <dbReference type="SAM" id="Phobius"/>
    </source>
</evidence>
<feature type="compositionally biased region" description="Pro residues" evidence="1">
    <location>
        <begin position="51"/>
        <end position="66"/>
    </location>
</feature>
<keyword evidence="2" id="KW-1133">Transmembrane helix</keyword>
<evidence type="ECO:0000313" key="4">
    <source>
        <dbReference type="Proteomes" id="UP000327039"/>
    </source>
</evidence>
<proteinExistence type="predicted"/>